<proteinExistence type="predicted"/>
<keyword evidence="3" id="KW-1185">Reference proteome</keyword>
<organism evidence="2 3">
    <name type="scientific">Pogonophryne albipinna</name>
    <dbReference type="NCBI Taxonomy" id="1090488"/>
    <lineage>
        <taxon>Eukaryota</taxon>
        <taxon>Metazoa</taxon>
        <taxon>Chordata</taxon>
        <taxon>Craniata</taxon>
        <taxon>Vertebrata</taxon>
        <taxon>Euteleostomi</taxon>
        <taxon>Actinopterygii</taxon>
        <taxon>Neopterygii</taxon>
        <taxon>Teleostei</taxon>
        <taxon>Neoteleostei</taxon>
        <taxon>Acanthomorphata</taxon>
        <taxon>Eupercaria</taxon>
        <taxon>Perciformes</taxon>
        <taxon>Notothenioidei</taxon>
        <taxon>Pogonophryne</taxon>
    </lineage>
</organism>
<comment type="caution">
    <text evidence="2">The sequence shown here is derived from an EMBL/GenBank/DDBJ whole genome shotgun (WGS) entry which is preliminary data.</text>
</comment>
<protein>
    <submittedName>
        <fullName evidence="2">Uncharacterized protein</fullName>
    </submittedName>
</protein>
<gene>
    <name evidence="2" type="ORF">JOQ06_002529</name>
</gene>
<name>A0AAD6B7Z9_9TELE</name>
<keyword evidence="1" id="KW-1133">Transmembrane helix</keyword>
<accession>A0AAD6B7Z9</accession>
<evidence type="ECO:0000313" key="3">
    <source>
        <dbReference type="Proteomes" id="UP001219934"/>
    </source>
</evidence>
<feature type="transmembrane region" description="Helical" evidence="1">
    <location>
        <begin position="158"/>
        <end position="181"/>
    </location>
</feature>
<dbReference type="AlphaFoldDB" id="A0AAD6B7Z9"/>
<keyword evidence="1" id="KW-0472">Membrane</keyword>
<dbReference type="Proteomes" id="UP001219934">
    <property type="component" value="Unassembled WGS sequence"/>
</dbReference>
<evidence type="ECO:0000256" key="1">
    <source>
        <dbReference type="SAM" id="Phobius"/>
    </source>
</evidence>
<dbReference type="EMBL" id="JAPTMU010000009">
    <property type="protein sequence ID" value="KAJ4937900.1"/>
    <property type="molecule type" value="Genomic_DNA"/>
</dbReference>
<reference evidence="2" key="1">
    <citation type="submission" date="2022-11" db="EMBL/GenBank/DDBJ databases">
        <title>Chromosome-level genome of Pogonophryne albipinna.</title>
        <authorList>
            <person name="Jo E."/>
        </authorList>
    </citation>
    <scope>NUCLEOTIDE SEQUENCE</scope>
    <source>
        <strain evidence="2">SGF0006</strain>
        <tissue evidence="2">Muscle</tissue>
    </source>
</reference>
<keyword evidence="1" id="KW-0812">Transmembrane</keyword>
<evidence type="ECO:0000313" key="2">
    <source>
        <dbReference type="EMBL" id="KAJ4937900.1"/>
    </source>
</evidence>
<sequence>MQLTEPILLSPSTPLHSTSSHHYTPFPLLLLPHSLSPNPGCHQNAGAVWRTTHRAAIPLKSALAEQHPYRLSEDSAARKHLLRTESCILQRRRRGCHWISKVTPSREGGMMFWHGFPPHSHQGLHVPDNKKKSCNENYKGSRCEQFQLFSSSGKAGEAGLIAAVVIVVLLILVVIAVVIYYTRKMLKAKQQSQQNKPKTEYWKVQPRV</sequence>